<dbReference type="InterPro" id="IPR029045">
    <property type="entry name" value="ClpP/crotonase-like_dom_sf"/>
</dbReference>
<proteinExistence type="predicted"/>
<dbReference type="Gene3D" id="3.90.226.10">
    <property type="entry name" value="2-enoyl-CoA Hydratase, Chain A, domain 1"/>
    <property type="match status" value="1"/>
</dbReference>
<keyword evidence="4" id="KW-1185">Reference proteome</keyword>
<organism evidence="3 4">
    <name type="scientific">Chitinophaga terrae</name>
    <name type="common">ex Kim and Jung 2007</name>
    <dbReference type="NCBI Taxonomy" id="408074"/>
    <lineage>
        <taxon>Bacteria</taxon>
        <taxon>Pseudomonadati</taxon>
        <taxon>Bacteroidota</taxon>
        <taxon>Chitinophagia</taxon>
        <taxon>Chitinophagales</taxon>
        <taxon>Chitinophagaceae</taxon>
        <taxon>Chitinophaga</taxon>
    </lineage>
</organism>
<protein>
    <submittedName>
        <fullName evidence="3">Peptidase family S41</fullName>
    </submittedName>
</protein>
<dbReference type="GO" id="GO:0006508">
    <property type="term" value="P:proteolysis"/>
    <property type="evidence" value="ECO:0007669"/>
    <property type="project" value="InterPro"/>
</dbReference>
<keyword evidence="1" id="KW-0732">Signal</keyword>
<dbReference type="EMBL" id="FNRL01000019">
    <property type="protein sequence ID" value="SEA85577.1"/>
    <property type="molecule type" value="Genomic_DNA"/>
</dbReference>
<dbReference type="GO" id="GO:0008236">
    <property type="term" value="F:serine-type peptidase activity"/>
    <property type="evidence" value="ECO:0007669"/>
    <property type="project" value="InterPro"/>
</dbReference>
<dbReference type="OrthoDB" id="2327485at2"/>
<dbReference type="STRING" id="408074.SAMN05660909_03786"/>
<gene>
    <name evidence="3" type="ORF">SAMN05660909_03786</name>
</gene>
<feature type="domain" description="Tail specific protease" evidence="2">
    <location>
        <begin position="249"/>
        <end position="439"/>
    </location>
</feature>
<evidence type="ECO:0000313" key="3">
    <source>
        <dbReference type="EMBL" id="SEA85577.1"/>
    </source>
</evidence>
<feature type="signal peptide" evidence="1">
    <location>
        <begin position="1"/>
        <end position="18"/>
    </location>
</feature>
<reference evidence="4" key="1">
    <citation type="submission" date="2016-10" db="EMBL/GenBank/DDBJ databases">
        <authorList>
            <person name="Varghese N."/>
            <person name="Submissions S."/>
        </authorList>
    </citation>
    <scope>NUCLEOTIDE SEQUENCE [LARGE SCALE GENOMIC DNA]</scope>
    <source>
        <strain evidence="4">DSM 23920</strain>
    </source>
</reference>
<feature type="chain" id="PRO_5011604477" evidence="1">
    <location>
        <begin position="19"/>
        <end position="460"/>
    </location>
</feature>
<accession>A0A1H4EL08</accession>
<dbReference type="AlphaFoldDB" id="A0A1H4EL08"/>
<dbReference type="Proteomes" id="UP000199656">
    <property type="component" value="Unassembled WGS sequence"/>
</dbReference>
<dbReference type="RefSeq" id="WP_089763495.1">
    <property type="nucleotide sequence ID" value="NZ_BKAT01000032.1"/>
</dbReference>
<evidence type="ECO:0000259" key="2">
    <source>
        <dbReference type="Pfam" id="PF03572"/>
    </source>
</evidence>
<evidence type="ECO:0000313" key="4">
    <source>
        <dbReference type="Proteomes" id="UP000199656"/>
    </source>
</evidence>
<dbReference type="Pfam" id="PF03572">
    <property type="entry name" value="Peptidase_S41"/>
    <property type="match status" value="1"/>
</dbReference>
<dbReference type="InterPro" id="IPR005151">
    <property type="entry name" value="Tail-specific_protease"/>
</dbReference>
<sequence length="460" mass="52580">MKHISILFFLLYSINLFAQECTCKEQFLFVKQYYENNNPAFQQIKDDRQLYNKYKSAVAQITGKIAKERNTDLCNIYFNEYLKVLKDHHSHIDFKLQKKNMDLSSQTVLDSFKASPSYRAFKLKKIDTSQVIAQLNNKPANDIEGIYVSESGITVAVMQGDRNHYEGIVLKKNKLLDVGHILFTLTREEDGSFLCAYNLGLLGFNFNTAFINNMRIVNGKIPKMGFNKINAGPDEKLWEFRPLNDDTYYLSLRSFAYHLKPQLDSLYREIIPKIAQKKFLILDIRDNGGGSESCYFDLLPLIYTKPMNVDEVQVWVSPDNIKSYEGVNEELLSRMKNAKPFSFIPQKEHAVTKLEYTGARYPEKIALLFNKGTASSAEGLVTYAIQSEKVITLGQHSGGFMGYGDVKSTEIPCGKFILFTTTTKYKENSKYEFVGIPPMIPLDNKVDWIQAALAELAKTK</sequence>
<dbReference type="SUPFAM" id="SSF52096">
    <property type="entry name" value="ClpP/crotonase"/>
    <property type="match status" value="1"/>
</dbReference>
<evidence type="ECO:0000256" key="1">
    <source>
        <dbReference type="SAM" id="SignalP"/>
    </source>
</evidence>
<name>A0A1H4EL08_9BACT</name>